<dbReference type="AlphaFoldDB" id="A0A498JAL5"/>
<dbReference type="Proteomes" id="UP000290289">
    <property type="component" value="Chromosome 8"/>
</dbReference>
<evidence type="ECO:0000313" key="2">
    <source>
        <dbReference type="EMBL" id="RXH90842.1"/>
    </source>
</evidence>
<evidence type="ECO:0000256" key="1">
    <source>
        <dbReference type="SAM" id="MobiDB-lite"/>
    </source>
</evidence>
<organism evidence="2 3">
    <name type="scientific">Malus domestica</name>
    <name type="common">Apple</name>
    <name type="synonym">Pyrus malus</name>
    <dbReference type="NCBI Taxonomy" id="3750"/>
    <lineage>
        <taxon>Eukaryota</taxon>
        <taxon>Viridiplantae</taxon>
        <taxon>Streptophyta</taxon>
        <taxon>Embryophyta</taxon>
        <taxon>Tracheophyta</taxon>
        <taxon>Spermatophyta</taxon>
        <taxon>Magnoliopsida</taxon>
        <taxon>eudicotyledons</taxon>
        <taxon>Gunneridae</taxon>
        <taxon>Pentapetalae</taxon>
        <taxon>rosids</taxon>
        <taxon>fabids</taxon>
        <taxon>Rosales</taxon>
        <taxon>Rosaceae</taxon>
        <taxon>Amygdaloideae</taxon>
        <taxon>Maleae</taxon>
        <taxon>Malus</taxon>
    </lineage>
</organism>
<name>A0A498JAL5_MALDO</name>
<dbReference type="EMBL" id="RDQH01000334">
    <property type="protein sequence ID" value="RXH90842.1"/>
    <property type="molecule type" value="Genomic_DNA"/>
</dbReference>
<feature type="region of interest" description="Disordered" evidence="1">
    <location>
        <begin position="39"/>
        <end position="67"/>
    </location>
</feature>
<protein>
    <submittedName>
        <fullName evidence="2">Uncharacterized protein</fullName>
    </submittedName>
</protein>
<reference evidence="2 3" key="1">
    <citation type="submission" date="2018-10" db="EMBL/GenBank/DDBJ databases">
        <title>A high-quality apple genome assembly.</title>
        <authorList>
            <person name="Hu J."/>
        </authorList>
    </citation>
    <scope>NUCLEOTIDE SEQUENCE [LARGE SCALE GENOMIC DNA]</scope>
    <source>
        <strain evidence="3">cv. HFTH1</strain>
        <tissue evidence="2">Young leaf</tissue>
    </source>
</reference>
<comment type="caution">
    <text evidence="2">The sequence shown here is derived from an EMBL/GenBank/DDBJ whole genome shotgun (WGS) entry which is preliminary data.</text>
</comment>
<keyword evidence="3" id="KW-1185">Reference proteome</keyword>
<gene>
    <name evidence="2" type="ORF">DVH24_006787</name>
</gene>
<sequence length="139" mass="16022">MLQLITHRRSVTNVPPALSASTAPGVLVSSTSSVSVQPLSVRRPHRRRCETEPSDHTSLASRVKDEQSWAEIPEETKKLVRDKLSVIYDLQDISPEAMAYLEESLATRYKHLKNSFHTYFKRWDDWEIARLHVPIELQE</sequence>
<proteinExistence type="predicted"/>
<accession>A0A498JAL5</accession>
<evidence type="ECO:0000313" key="3">
    <source>
        <dbReference type="Proteomes" id="UP000290289"/>
    </source>
</evidence>